<gene>
    <name evidence="5" type="ORF">UC3_01308</name>
</gene>
<reference evidence="5 6" key="1">
    <citation type="submission" date="2013-02" db="EMBL/GenBank/DDBJ databases">
        <title>The Genome Sequence of Enterococcus phoeniculicola BAA-412.</title>
        <authorList>
            <consortium name="The Broad Institute Genome Sequencing Platform"/>
            <consortium name="The Broad Institute Genome Sequencing Center for Infectious Disease"/>
            <person name="Earl A.M."/>
            <person name="Gilmore M.S."/>
            <person name="Lebreton F."/>
            <person name="Walker B."/>
            <person name="Young S.K."/>
            <person name="Zeng Q."/>
            <person name="Gargeya S."/>
            <person name="Fitzgerald M."/>
            <person name="Haas B."/>
            <person name="Abouelleil A."/>
            <person name="Alvarado L."/>
            <person name="Arachchi H.M."/>
            <person name="Berlin A.M."/>
            <person name="Chapman S.B."/>
            <person name="Dewar J."/>
            <person name="Goldberg J."/>
            <person name="Griggs A."/>
            <person name="Gujja S."/>
            <person name="Hansen M."/>
            <person name="Howarth C."/>
            <person name="Imamovic A."/>
            <person name="Larimer J."/>
            <person name="McCowan C."/>
            <person name="Murphy C."/>
            <person name="Neiman D."/>
            <person name="Pearson M."/>
            <person name="Priest M."/>
            <person name="Roberts A."/>
            <person name="Saif S."/>
            <person name="Shea T."/>
            <person name="Sisk P."/>
            <person name="Sykes S."/>
            <person name="Wortman J."/>
            <person name="Nusbaum C."/>
            <person name="Birren B."/>
        </authorList>
    </citation>
    <scope>NUCLEOTIDE SEQUENCE [LARGE SCALE GENOMIC DNA]</scope>
    <source>
        <strain evidence="5 6">ATCC BAA-412</strain>
    </source>
</reference>
<feature type="domain" description="HTH lacI-type" evidence="4">
    <location>
        <begin position="7"/>
        <end position="63"/>
    </location>
</feature>
<dbReference type="PRINTS" id="PR00036">
    <property type="entry name" value="HTHLACI"/>
</dbReference>
<dbReference type="Pfam" id="PF00356">
    <property type="entry name" value="LacI"/>
    <property type="match status" value="1"/>
</dbReference>
<dbReference type="Gene3D" id="3.40.50.2300">
    <property type="match status" value="2"/>
</dbReference>
<keyword evidence="2" id="KW-0238">DNA-binding</keyword>
<sequence length="335" mass="37955">MNKRKKPTIKDIASVAGVSSATVSRVLNYDETLNVAMETKKRIFEAAEELSYDVSGQKAKKKQETIGFYYTYNAEEELEDVYYLSLRVDIEKFFALDGVKVQMINQTTNKEVLKKIDGIICLGMLQSTAIQWLKSLEKPIVFIDSIVNQDEFSSVSFDFSLATQKALNHLLELGHETIGFIGGRDTNEFGICQEDIRLKTFQSYLNQLGHLRKEWIKVGHYTPKDGYALFKELMSEKNKPTAIFISNDSMAVGCYKAANEMGLKIPEDVSLVGFNDLSTSKYMIPPLTTIRLDAEYLVRIAKQLISESIAKNLKLPLQIFIPTELKVRESTARLK</sequence>
<dbReference type="Gene3D" id="1.10.260.40">
    <property type="entry name" value="lambda repressor-like DNA-binding domains"/>
    <property type="match status" value="1"/>
</dbReference>
<dbReference type="eggNOG" id="COG1609">
    <property type="taxonomic scope" value="Bacteria"/>
</dbReference>
<dbReference type="PANTHER" id="PTHR30146:SF149">
    <property type="entry name" value="HTH-TYPE TRANSCRIPTIONAL REGULATOR EBGR"/>
    <property type="match status" value="1"/>
</dbReference>
<evidence type="ECO:0000256" key="3">
    <source>
        <dbReference type="ARBA" id="ARBA00023163"/>
    </source>
</evidence>
<keyword evidence="6" id="KW-1185">Reference proteome</keyword>
<dbReference type="CDD" id="cd01392">
    <property type="entry name" value="HTH_LacI"/>
    <property type="match status" value="1"/>
</dbReference>
<evidence type="ECO:0000313" key="6">
    <source>
        <dbReference type="Proteomes" id="UP000013785"/>
    </source>
</evidence>
<protein>
    <recommendedName>
        <fullName evidence="4">HTH lacI-type domain-containing protein</fullName>
    </recommendedName>
</protein>
<dbReference type="InterPro" id="IPR000843">
    <property type="entry name" value="HTH_LacI"/>
</dbReference>
<dbReference type="STRING" id="154621.RV11_GL000150"/>
<dbReference type="RefSeq" id="WP_010767971.1">
    <property type="nucleotide sequence ID" value="NZ_ASWE01000003.1"/>
</dbReference>
<keyword evidence="3" id="KW-0804">Transcription</keyword>
<evidence type="ECO:0000313" key="5">
    <source>
        <dbReference type="EMBL" id="EOL45418.1"/>
    </source>
</evidence>
<evidence type="ECO:0000259" key="4">
    <source>
        <dbReference type="PROSITE" id="PS50932"/>
    </source>
</evidence>
<dbReference type="GO" id="GO:0003700">
    <property type="term" value="F:DNA-binding transcription factor activity"/>
    <property type="evidence" value="ECO:0007669"/>
    <property type="project" value="TreeGrafter"/>
</dbReference>
<dbReference type="PROSITE" id="PS50932">
    <property type="entry name" value="HTH_LACI_2"/>
    <property type="match status" value="1"/>
</dbReference>
<dbReference type="PROSITE" id="PS00356">
    <property type="entry name" value="HTH_LACI_1"/>
    <property type="match status" value="1"/>
</dbReference>
<dbReference type="InterPro" id="IPR010982">
    <property type="entry name" value="Lambda_DNA-bd_dom_sf"/>
</dbReference>
<dbReference type="CDD" id="cd01544">
    <property type="entry name" value="PBP1_GalR"/>
    <property type="match status" value="1"/>
</dbReference>
<proteinExistence type="predicted"/>
<evidence type="ECO:0000256" key="2">
    <source>
        <dbReference type="ARBA" id="ARBA00023125"/>
    </source>
</evidence>
<evidence type="ECO:0000256" key="1">
    <source>
        <dbReference type="ARBA" id="ARBA00023015"/>
    </source>
</evidence>
<dbReference type="SUPFAM" id="SSF47413">
    <property type="entry name" value="lambda repressor-like DNA-binding domains"/>
    <property type="match status" value="1"/>
</dbReference>
<dbReference type="InterPro" id="IPR046335">
    <property type="entry name" value="LacI/GalR-like_sensor"/>
</dbReference>
<dbReference type="InterPro" id="IPR028082">
    <property type="entry name" value="Peripla_BP_I"/>
</dbReference>
<dbReference type="PANTHER" id="PTHR30146">
    <property type="entry name" value="LACI-RELATED TRANSCRIPTIONAL REPRESSOR"/>
    <property type="match status" value="1"/>
</dbReference>
<organism evidence="5 6">
    <name type="scientific">Enterococcus phoeniculicola ATCC BAA-412</name>
    <dbReference type="NCBI Taxonomy" id="1158610"/>
    <lineage>
        <taxon>Bacteria</taxon>
        <taxon>Bacillati</taxon>
        <taxon>Bacillota</taxon>
        <taxon>Bacilli</taxon>
        <taxon>Lactobacillales</taxon>
        <taxon>Enterococcaceae</taxon>
        <taxon>Enterococcus</taxon>
    </lineage>
</organism>
<dbReference type="Pfam" id="PF13377">
    <property type="entry name" value="Peripla_BP_3"/>
    <property type="match status" value="1"/>
</dbReference>
<dbReference type="GO" id="GO:0000976">
    <property type="term" value="F:transcription cis-regulatory region binding"/>
    <property type="evidence" value="ECO:0007669"/>
    <property type="project" value="TreeGrafter"/>
</dbReference>
<name>R3TWA3_9ENTE</name>
<accession>R3TWA3</accession>
<comment type="caution">
    <text evidence="5">The sequence shown here is derived from an EMBL/GenBank/DDBJ whole genome shotgun (WGS) entry which is preliminary data.</text>
</comment>
<dbReference type="Proteomes" id="UP000013785">
    <property type="component" value="Unassembled WGS sequence"/>
</dbReference>
<dbReference type="PATRIC" id="fig|1158610.3.peg.1285"/>
<keyword evidence="1" id="KW-0805">Transcription regulation</keyword>
<dbReference type="HOGENOM" id="CLU_037628_1_2_9"/>
<dbReference type="EMBL" id="AJAT01000012">
    <property type="protein sequence ID" value="EOL45418.1"/>
    <property type="molecule type" value="Genomic_DNA"/>
</dbReference>
<dbReference type="AlphaFoldDB" id="R3TWA3"/>
<dbReference type="SMART" id="SM00354">
    <property type="entry name" value="HTH_LACI"/>
    <property type="match status" value="1"/>
</dbReference>
<dbReference type="SUPFAM" id="SSF53822">
    <property type="entry name" value="Periplasmic binding protein-like I"/>
    <property type="match status" value="1"/>
</dbReference>